<evidence type="ECO:0000313" key="4">
    <source>
        <dbReference type="EMBL" id="OKP78484.1"/>
    </source>
</evidence>
<reference evidence="4 5" key="1">
    <citation type="submission" date="2016-03" db="EMBL/GenBank/DDBJ databases">
        <authorList>
            <person name="Sant'Anna F.H."/>
            <person name="Ambrosini A."/>
            <person name="Souza R."/>
            <person name="Bach E."/>
            <person name="Fernandes G."/>
            <person name="Balsanelli E."/>
            <person name="Baura V.A."/>
            <person name="Souza E.M."/>
            <person name="Passaglia L."/>
        </authorList>
    </citation>
    <scope>NUCLEOTIDE SEQUENCE [LARGE SCALE GENOMIC DNA]</scope>
    <source>
        <strain evidence="4 5">P26E</strain>
    </source>
</reference>
<name>A0ABX3EIH8_9BACL</name>
<evidence type="ECO:0000313" key="5">
    <source>
        <dbReference type="Proteomes" id="UP000186058"/>
    </source>
</evidence>
<dbReference type="InterPro" id="IPR039424">
    <property type="entry name" value="SBP_5"/>
</dbReference>
<evidence type="ECO:0000259" key="2">
    <source>
        <dbReference type="Pfam" id="PF00496"/>
    </source>
</evidence>
<proteinExistence type="predicted"/>
<dbReference type="Pfam" id="PF00496">
    <property type="entry name" value="SBP_bac_5"/>
    <property type="match status" value="1"/>
</dbReference>
<dbReference type="InterPro" id="IPR025370">
    <property type="entry name" value="SgrR_HTH_N"/>
</dbReference>
<evidence type="ECO:0008006" key="6">
    <source>
        <dbReference type="Google" id="ProtNLM"/>
    </source>
</evidence>
<accession>A0ABX3EIH8</accession>
<dbReference type="InterPro" id="IPR000914">
    <property type="entry name" value="SBP_5_dom"/>
</dbReference>
<gene>
    <name evidence="4" type="ORF">A3844_29015</name>
</gene>
<feature type="domain" description="Solute-binding protein family 5" evidence="2">
    <location>
        <begin position="179"/>
        <end position="470"/>
    </location>
</feature>
<keyword evidence="5" id="KW-1185">Reference proteome</keyword>
<dbReference type="Pfam" id="PF12793">
    <property type="entry name" value="SgrR_N"/>
    <property type="match status" value="1"/>
</dbReference>
<dbReference type="SUPFAM" id="SSF53850">
    <property type="entry name" value="Periplasmic binding protein-like II"/>
    <property type="match status" value="1"/>
</dbReference>
<feature type="domain" description="Transcriptional regulator SgrR N-terminal HTH" evidence="3">
    <location>
        <begin position="7"/>
        <end position="120"/>
    </location>
</feature>
<dbReference type="PANTHER" id="PTHR30290:SF72">
    <property type="entry name" value="HTH-TYPE TRANSCRIPTIONAL REGULATOR SGRR"/>
    <property type="match status" value="1"/>
</dbReference>
<protein>
    <recommendedName>
        <fullName evidence="6">ABC transporter substrate-binding protein</fullName>
    </recommendedName>
</protein>
<dbReference type="RefSeq" id="WP_074109376.1">
    <property type="nucleotide sequence ID" value="NZ_LVWI01000097.1"/>
</dbReference>
<evidence type="ECO:0000256" key="1">
    <source>
        <dbReference type="ARBA" id="ARBA00023125"/>
    </source>
</evidence>
<organism evidence="4 5">
    <name type="scientific">Paenibacillus helianthi</name>
    <dbReference type="NCBI Taxonomy" id="1349432"/>
    <lineage>
        <taxon>Bacteria</taxon>
        <taxon>Bacillati</taxon>
        <taxon>Bacillota</taxon>
        <taxon>Bacilli</taxon>
        <taxon>Bacillales</taxon>
        <taxon>Paenibacillaceae</taxon>
        <taxon>Paenibacillus</taxon>
    </lineage>
</organism>
<dbReference type="PANTHER" id="PTHR30290">
    <property type="entry name" value="PERIPLASMIC BINDING COMPONENT OF ABC TRANSPORTER"/>
    <property type="match status" value="1"/>
</dbReference>
<keyword evidence="1" id="KW-0238">DNA-binding</keyword>
<evidence type="ECO:0000259" key="3">
    <source>
        <dbReference type="Pfam" id="PF12793"/>
    </source>
</evidence>
<dbReference type="Gene3D" id="3.40.190.10">
    <property type="entry name" value="Periplasmic binding protein-like II"/>
    <property type="match status" value="1"/>
</dbReference>
<dbReference type="EMBL" id="LVWI01000097">
    <property type="protein sequence ID" value="OKP78484.1"/>
    <property type="molecule type" value="Genomic_DNA"/>
</dbReference>
<dbReference type="Gene3D" id="3.10.105.10">
    <property type="entry name" value="Dipeptide-binding Protein, Domain 3"/>
    <property type="match status" value="1"/>
</dbReference>
<comment type="caution">
    <text evidence="4">The sequence shown here is derived from an EMBL/GenBank/DDBJ whole genome shotgun (WGS) entry which is preliminary data.</text>
</comment>
<sequence length="589" mass="67894">MDTSTAHFIHLARTFNIPFRIHEPVPVTIDSLSAALCCTPRNVKFILRRLEENAFIHWKPGRGRGHTSELTFLRGIDEAIEDNFQELMGKGKIKEAIELIGVTEANETLKERLLSSLNIQMGFHSEAETASRQDVLRMMRGRRLEKLDPAFVITAFEAYLLGQICSTLVTYDASTQTFLPGLAHTWESSEDYKIWVFFLRKSVRFHHGRVMTSRDVKETLQRLFDLNSPAIWNYEDIEHVSVEGDHCIRFHLRRPNLFFLHLFSCMHMSILPYDVDIRTELIGTGPYRISDLNEDVLVLSAFEQYYGIRPHLDRVDIWFVPDHGPNERQYELPGAYRMKLPSEGSVTNSINYPALGCKYMLVNFRKKGVHHQLAFRQALRILYNQVALVRELGGNRITPADSFLPWKSAQSDWTEPPLEQARELLASSGYQGESILLAYTVHKDLEEADWLKRRGAEIGLRIELQSYIQSHAKDALSSAELIMAEEILEDDWQWGLINYFRNKSNYLHAYLEPAQSSLLDRELEDFTLLNGEGRAELLDKVEGIIRDHCWLLYGSHVNKRAQLNHSLLGLHTSSFGFLDISKLWIKPAH</sequence>
<dbReference type="Proteomes" id="UP000186058">
    <property type="component" value="Unassembled WGS sequence"/>
</dbReference>